<name>A0A5S5BLP9_9BACL</name>
<dbReference type="AlphaFoldDB" id="A0A5S5BLP9"/>
<evidence type="ECO:0000313" key="3">
    <source>
        <dbReference type="Proteomes" id="UP000323257"/>
    </source>
</evidence>
<feature type="transmembrane region" description="Helical" evidence="1">
    <location>
        <begin position="131"/>
        <end position="161"/>
    </location>
</feature>
<dbReference type="InterPro" id="IPR019074">
    <property type="entry name" value="YabQ"/>
</dbReference>
<feature type="transmembrane region" description="Helical" evidence="1">
    <location>
        <begin position="6"/>
        <end position="27"/>
    </location>
</feature>
<keyword evidence="1" id="KW-1133">Transmembrane helix</keyword>
<feature type="transmembrane region" description="Helical" evidence="1">
    <location>
        <begin position="39"/>
        <end position="60"/>
    </location>
</feature>
<keyword evidence="3" id="KW-1185">Reference proteome</keyword>
<dbReference type="RefSeq" id="WP_246183685.1">
    <property type="nucleotide sequence ID" value="NZ_VNHS01000021.1"/>
</dbReference>
<sequence length="210" mass="24303">MSLSVQWMTMAAMLLSGIGMGVVFDGYRVVSDELKISRWWVPVFDLLYWIAATIIVFQVLSASNEGEVRTYVFIGLLLGIGAYYWLFSKIVVRLVHGLIRLVRALIDLAIKLFVIFVVRPLLLLYKLAKVLLAFLLAVTMFLLKIMVQLVRPIGLLLWWMIRPAVRPLIKWIDGWARPLAVRFRLKERTTIVNNWAIAAWRRVFKRKDNG</sequence>
<dbReference type="EMBL" id="VNHS01000021">
    <property type="protein sequence ID" value="TYP68007.1"/>
    <property type="molecule type" value="Genomic_DNA"/>
</dbReference>
<accession>A0A5S5BLP9</accession>
<dbReference type="Proteomes" id="UP000323257">
    <property type="component" value="Unassembled WGS sequence"/>
</dbReference>
<protein>
    <submittedName>
        <fullName evidence="2">Spore cortex biosynthesis protein YabQ</fullName>
    </submittedName>
</protein>
<gene>
    <name evidence="2" type="ORF">BCM02_12143</name>
</gene>
<feature type="transmembrane region" description="Helical" evidence="1">
    <location>
        <begin position="72"/>
        <end position="92"/>
    </location>
</feature>
<comment type="caution">
    <text evidence="2">The sequence shown here is derived from an EMBL/GenBank/DDBJ whole genome shotgun (WGS) entry which is preliminary data.</text>
</comment>
<organism evidence="2 3">
    <name type="scientific">Paenibacillus methanolicus</name>
    <dbReference type="NCBI Taxonomy" id="582686"/>
    <lineage>
        <taxon>Bacteria</taxon>
        <taxon>Bacillati</taxon>
        <taxon>Bacillota</taxon>
        <taxon>Bacilli</taxon>
        <taxon>Bacillales</taxon>
        <taxon>Paenibacillaceae</taxon>
        <taxon>Paenibacillus</taxon>
    </lineage>
</organism>
<proteinExistence type="predicted"/>
<evidence type="ECO:0000256" key="1">
    <source>
        <dbReference type="SAM" id="Phobius"/>
    </source>
</evidence>
<keyword evidence="1" id="KW-0472">Membrane</keyword>
<keyword evidence="1" id="KW-0812">Transmembrane</keyword>
<reference evidence="2 3" key="1">
    <citation type="submission" date="2019-07" db="EMBL/GenBank/DDBJ databases">
        <title>Genomic Encyclopedia of Type Strains, Phase III (KMG-III): the genomes of soil and plant-associated and newly described type strains.</title>
        <authorList>
            <person name="Whitman W."/>
        </authorList>
    </citation>
    <scope>NUCLEOTIDE SEQUENCE [LARGE SCALE GENOMIC DNA]</scope>
    <source>
        <strain evidence="2 3">BL24</strain>
    </source>
</reference>
<dbReference type="Pfam" id="PF09578">
    <property type="entry name" value="Spore_YabQ"/>
    <property type="match status" value="1"/>
</dbReference>
<feature type="transmembrane region" description="Helical" evidence="1">
    <location>
        <begin position="104"/>
        <end position="125"/>
    </location>
</feature>
<evidence type="ECO:0000313" key="2">
    <source>
        <dbReference type="EMBL" id="TYP68007.1"/>
    </source>
</evidence>
<dbReference type="NCBIfam" id="TIGR02893">
    <property type="entry name" value="spore_yabQ"/>
    <property type="match status" value="1"/>
</dbReference>